<feature type="region of interest" description="Disordered" evidence="11">
    <location>
        <begin position="408"/>
        <end position="515"/>
    </location>
</feature>
<evidence type="ECO:0000313" key="13">
    <source>
        <dbReference type="EMBL" id="EIW80482.1"/>
    </source>
</evidence>
<keyword evidence="8" id="KW-0804">Transcription</keyword>
<protein>
    <recommendedName>
        <fullName evidence="12">C2H2-type domain-containing protein</fullName>
    </recommendedName>
</protein>
<comment type="similarity">
    <text evidence="2">Belongs to the krueppel C2H2-type zinc-finger protein family.</text>
</comment>
<feature type="compositionally biased region" description="Polar residues" evidence="11">
    <location>
        <begin position="408"/>
        <end position="422"/>
    </location>
</feature>
<evidence type="ECO:0000256" key="11">
    <source>
        <dbReference type="SAM" id="MobiDB-lite"/>
    </source>
</evidence>
<dbReference type="KEGG" id="cput:CONPUDRAFT_154513"/>
<dbReference type="GO" id="GO:0000978">
    <property type="term" value="F:RNA polymerase II cis-regulatory region sequence-specific DNA binding"/>
    <property type="evidence" value="ECO:0007669"/>
    <property type="project" value="TreeGrafter"/>
</dbReference>
<dbReference type="PANTHER" id="PTHR23235">
    <property type="entry name" value="KRUEPPEL-LIKE TRANSCRIPTION FACTOR"/>
    <property type="match status" value="1"/>
</dbReference>
<dbReference type="SMART" id="SM00355">
    <property type="entry name" value="ZnF_C2H2"/>
    <property type="match status" value="2"/>
</dbReference>
<keyword evidence="3" id="KW-0479">Metal-binding</keyword>
<gene>
    <name evidence="13" type="ORF">CONPUDRAFT_154513</name>
</gene>
<dbReference type="FunFam" id="3.30.160.60:FF:000193">
    <property type="entry name" value="Zinc finger protein 300"/>
    <property type="match status" value="1"/>
</dbReference>
<keyword evidence="9" id="KW-0539">Nucleus</keyword>
<feature type="domain" description="C2H2-type" evidence="12">
    <location>
        <begin position="350"/>
        <end position="374"/>
    </location>
</feature>
<dbReference type="GO" id="GO:0005634">
    <property type="term" value="C:nucleus"/>
    <property type="evidence" value="ECO:0007669"/>
    <property type="project" value="UniProtKB-SubCell"/>
</dbReference>
<evidence type="ECO:0000256" key="5">
    <source>
        <dbReference type="ARBA" id="ARBA00022771"/>
    </source>
</evidence>
<keyword evidence="4" id="KW-0677">Repeat</keyword>
<keyword evidence="14" id="KW-1185">Reference proteome</keyword>
<evidence type="ECO:0000256" key="9">
    <source>
        <dbReference type="ARBA" id="ARBA00023242"/>
    </source>
</evidence>
<dbReference type="PANTHER" id="PTHR23235:SF120">
    <property type="entry name" value="KRUPPEL-LIKE FACTOR 15"/>
    <property type="match status" value="1"/>
</dbReference>
<comment type="subcellular location">
    <subcellularLocation>
        <location evidence="1">Nucleus</location>
    </subcellularLocation>
</comment>
<proteinExistence type="inferred from homology"/>
<dbReference type="AlphaFoldDB" id="A0A5M3MMQ6"/>
<feature type="domain" description="C2H2-type" evidence="12">
    <location>
        <begin position="322"/>
        <end position="349"/>
    </location>
</feature>
<evidence type="ECO:0000256" key="2">
    <source>
        <dbReference type="ARBA" id="ARBA00006991"/>
    </source>
</evidence>
<reference evidence="14" key="1">
    <citation type="journal article" date="2012" name="Science">
        <title>The Paleozoic origin of enzymatic lignin decomposition reconstructed from 31 fungal genomes.</title>
        <authorList>
            <person name="Floudas D."/>
            <person name="Binder M."/>
            <person name="Riley R."/>
            <person name="Barry K."/>
            <person name="Blanchette R.A."/>
            <person name="Henrissat B."/>
            <person name="Martinez A.T."/>
            <person name="Otillar R."/>
            <person name="Spatafora J.W."/>
            <person name="Yadav J.S."/>
            <person name="Aerts A."/>
            <person name="Benoit I."/>
            <person name="Boyd A."/>
            <person name="Carlson A."/>
            <person name="Copeland A."/>
            <person name="Coutinho P.M."/>
            <person name="de Vries R.P."/>
            <person name="Ferreira P."/>
            <person name="Findley K."/>
            <person name="Foster B."/>
            <person name="Gaskell J."/>
            <person name="Glotzer D."/>
            <person name="Gorecki P."/>
            <person name="Heitman J."/>
            <person name="Hesse C."/>
            <person name="Hori C."/>
            <person name="Igarashi K."/>
            <person name="Jurgens J.A."/>
            <person name="Kallen N."/>
            <person name="Kersten P."/>
            <person name="Kohler A."/>
            <person name="Kuees U."/>
            <person name="Kumar T.K.A."/>
            <person name="Kuo A."/>
            <person name="LaButti K."/>
            <person name="Larrondo L.F."/>
            <person name="Lindquist E."/>
            <person name="Ling A."/>
            <person name="Lombard V."/>
            <person name="Lucas S."/>
            <person name="Lundell T."/>
            <person name="Martin R."/>
            <person name="McLaughlin D.J."/>
            <person name="Morgenstern I."/>
            <person name="Morin E."/>
            <person name="Murat C."/>
            <person name="Nagy L.G."/>
            <person name="Nolan M."/>
            <person name="Ohm R.A."/>
            <person name="Patyshakuliyeva A."/>
            <person name="Rokas A."/>
            <person name="Ruiz-Duenas F.J."/>
            <person name="Sabat G."/>
            <person name="Salamov A."/>
            <person name="Samejima M."/>
            <person name="Schmutz J."/>
            <person name="Slot J.C."/>
            <person name="St John F."/>
            <person name="Stenlid J."/>
            <person name="Sun H."/>
            <person name="Sun S."/>
            <person name="Syed K."/>
            <person name="Tsang A."/>
            <person name="Wiebenga A."/>
            <person name="Young D."/>
            <person name="Pisabarro A."/>
            <person name="Eastwood D.C."/>
            <person name="Martin F."/>
            <person name="Cullen D."/>
            <person name="Grigoriev I.V."/>
            <person name="Hibbett D.S."/>
        </authorList>
    </citation>
    <scope>NUCLEOTIDE SEQUENCE [LARGE SCALE GENOMIC DNA]</scope>
    <source>
        <strain evidence="14">RWD-64-598 SS2</strain>
    </source>
</reference>
<feature type="compositionally biased region" description="Acidic residues" evidence="11">
    <location>
        <begin position="281"/>
        <end position="291"/>
    </location>
</feature>
<keyword evidence="5 10" id="KW-0863">Zinc-finger</keyword>
<evidence type="ECO:0000256" key="1">
    <source>
        <dbReference type="ARBA" id="ARBA00004123"/>
    </source>
</evidence>
<evidence type="ECO:0000256" key="4">
    <source>
        <dbReference type="ARBA" id="ARBA00022737"/>
    </source>
</evidence>
<feature type="compositionally biased region" description="Basic and acidic residues" evidence="11">
    <location>
        <begin position="454"/>
        <end position="470"/>
    </location>
</feature>
<evidence type="ECO:0000313" key="14">
    <source>
        <dbReference type="Proteomes" id="UP000053558"/>
    </source>
</evidence>
<dbReference type="GO" id="GO:0000981">
    <property type="term" value="F:DNA-binding transcription factor activity, RNA polymerase II-specific"/>
    <property type="evidence" value="ECO:0007669"/>
    <property type="project" value="TreeGrafter"/>
</dbReference>
<dbReference type="SUPFAM" id="SSF57667">
    <property type="entry name" value="beta-beta-alpha zinc fingers"/>
    <property type="match status" value="1"/>
</dbReference>
<comment type="caution">
    <text evidence="13">The sequence shown here is derived from an EMBL/GenBank/DDBJ whole genome shotgun (WGS) entry which is preliminary data.</text>
</comment>
<dbReference type="PROSITE" id="PS50157">
    <property type="entry name" value="ZINC_FINGER_C2H2_2"/>
    <property type="match status" value="2"/>
</dbReference>
<feature type="compositionally biased region" description="Polar residues" evidence="11">
    <location>
        <begin position="24"/>
        <end position="33"/>
    </location>
</feature>
<dbReference type="Gene3D" id="3.30.160.60">
    <property type="entry name" value="Classic Zinc Finger"/>
    <property type="match status" value="2"/>
</dbReference>
<evidence type="ECO:0000256" key="7">
    <source>
        <dbReference type="ARBA" id="ARBA00023015"/>
    </source>
</evidence>
<dbReference type="PROSITE" id="PS00028">
    <property type="entry name" value="ZINC_FINGER_C2H2_1"/>
    <property type="match status" value="2"/>
</dbReference>
<evidence type="ECO:0000256" key="10">
    <source>
        <dbReference type="PROSITE-ProRule" id="PRU00042"/>
    </source>
</evidence>
<evidence type="ECO:0000256" key="8">
    <source>
        <dbReference type="ARBA" id="ARBA00023163"/>
    </source>
</evidence>
<dbReference type="InterPro" id="IPR013087">
    <property type="entry name" value="Znf_C2H2_type"/>
</dbReference>
<dbReference type="OrthoDB" id="6077919at2759"/>
<name>A0A5M3MMQ6_CONPW</name>
<dbReference type="RefSeq" id="XP_007769425.1">
    <property type="nucleotide sequence ID" value="XM_007771235.1"/>
</dbReference>
<feature type="compositionally biased region" description="Polar residues" evidence="11">
    <location>
        <begin position="472"/>
        <end position="483"/>
    </location>
</feature>
<evidence type="ECO:0000256" key="3">
    <source>
        <dbReference type="ARBA" id="ARBA00022723"/>
    </source>
</evidence>
<feature type="region of interest" description="Disordered" evidence="11">
    <location>
        <begin position="24"/>
        <end position="52"/>
    </location>
</feature>
<feature type="region of interest" description="Disordered" evidence="11">
    <location>
        <begin position="269"/>
        <end position="322"/>
    </location>
</feature>
<dbReference type="GeneID" id="19203277"/>
<evidence type="ECO:0000256" key="6">
    <source>
        <dbReference type="ARBA" id="ARBA00022833"/>
    </source>
</evidence>
<accession>A0A5M3MMQ6</accession>
<keyword evidence="7" id="KW-0805">Transcription regulation</keyword>
<feature type="compositionally biased region" description="Acidic residues" evidence="11">
    <location>
        <begin position="501"/>
        <end position="515"/>
    </location>
</feature>
<dbReference type="InterPro" id="IPR036236">
    <property type="entry name" value="Znf_C2H2_sf"/>
</dbReference>
<feature type="compositionally biased region" description="Basic residues" evidence="11">
    <location>
        <begin position="307"/>
        <end position="322"/>
    </location>
</feature>
<dbReference type="Proteomes" id="UP000053558">
    <property type="component" value="Unassembled WGS sequence"/>
</dbReference>
<keyword evidence="6" id="KW-0862">Zinc</keyword>
<sequence>MPDPPEHDDIDAQQANSYSTVYTYGHTQLTPPSAGSHHQGHSRPYETLQHPIPTPQIDRELYSESSLRSTFGVERHGLPASIYMSEALSLHPNQPVLPFDRIDANNELVPEVLQPSIAEPSRNPDAPSHPAQSMMHSQIRRQPIQGQQLPPLMTAHHYNPAYSVQDNPEPSFHAMLSPDHLISTQQGAYPDAVAVVGHESKGLDRQGAWWRSTQPSALTTDAYAPAQLPQSVPQSGLESMPYWPASAASAPAWTGVPFAEDRTFPLEDPKQIPYRLSDAGWSEDEDEEDEGTGIPKETDLSAESKGNKGKGKGKRRERERKHKCPTCDKAFVRPSSLGLHMNTHTGSKPFGCMVPGCNKRFTIQSNATRHLQSHGMTPHSRSRSSRFAVSFDAPVVSHNVHSAVPQPSSYEWLQPQGSTSGLAPSASAPPSLEPPRPSWAPASDVAGPSRLPRRHTDGPPTERERAEMHLGTRQQRQAPTRRSGQGAGGHSLWRRKGQDMSSDEDDDQGESDEEE</sequence>
<dbReference type="EMBL" id="JH711579">
    <property type="protein sequence ID" value="EIW80482.1"/>
    <property type="molecule type" value="Genomic_DNA"/>
</dbReference>
<organism evidence="13 14">
    <name type="scientific">Coniophora puteana (strain RWD-64-598)</name>
    <name type="common">Brown rot fungus</name>
    <dbReference type="NCBI Taxonomy" id="741705"/>
    <lineage>
        <taxon>Eukaryota</taxon>
        <taxon>Fungi</taxon>
        <taxon>Dikarya</taxon>
        <taxon>Basidiomycota</taxon>
        <taxon>Agaricomycotina</taxon>
        <taxon>Agaricomycetes</taxon>
        <taxon>Agaricomycetidae</taxon>
        <taxon>Boletales</taxon>
        <taxon>Coniophorineae</taxon>
        <taxon>Coniophoraceae</taxon>
        <taxon>Coniophora</taxon>
    </lineage>
</organism>
<dbReference type="GO" id="GO:0008270">
    <property type="term" value="F:zinc ion binding"/>
    <property type="evidence" value="ECO:0007669"/>
    <property type="project" value="UniProtKB-KW"/>
</dbReference>
<dbReference type="Pfam" id="PF00096">
    <property type="entry name" value="zf-C2H2"/>
    <property type="match status" value="1"/>
</dbReference>
<evidence type="ECO:0000259" key="12">
    <source>
        <dbReference type="PROSITE" id="PS50157"/>
    </source>
</evidence>